<dbReference type="GO" id="GO:0005506">
    <property type="term" value="F:iron ion binding"/>
    <property type="evidence" value="ECO:0007669"/>
    <property type="project" value="InterPro"/>
</dbReference>
<dbReference type="PANTHER" id="PTHR24279">
    <property type="entry name" value="CYTOCHROME P450"/>
    <property type="match status" value="1"/>
</dbReference>
<feature type="binding site" description="axial binding residue" evidence="8">
    <location>
        <position position="455"/>
    </location>
    <ligand>
        <name>heme</name>
        <dbReference type="ChEBI" id="CHEBI:30413"/>
    </ligand>
    <ligandPart>
        <name>Fe</name>
        <dbReference type="ChEBI" id="CHEBI:18248"/>
    </ligandPart>
</feature>
<dbReference type="InterPro" id="IPR001128">
    <property type="entry name" value="Cyt_P450"/>
</dbReference>
<dbReference type="OrthoDB" id="3945418at2759"/>
<reference evidence="10 11" key="1">
    <citation type="journal article" date="2019" name="Commun. Biol.">
        <title>The bagworm genome reveals a unique fibroin gene that provides high tensile strength.</title>
        <authorList>
            <person name="Kono N."/>
            <person name="Nakamura H."/>
            <person name="Ohtoshi R."/>
            <person name="Tomita M."/>
            <person name="Numata K."/>
            <person name="Arakawa K."/>
        </authorList>
    </citation>
    <scope>NUCLEOTIDE SEQUENCE [LARGE SCALE GENOMIC DNA]</scope>
</reference>
<dbReference type="InterPro" id="IPR002401">
    <property type="entry name" value="Cyt_P450_E_grp-I"/>
</dbReference>
<evidence type="ECO:0000256" key="4">
    <source>
        <dbReference type="ARBA" id="ARBA00022723"/>
    </source>
</evidence>
<evidence type="ECO:0000256" key="5">
    <source>
        <dbReference type="ARBA" id="ARBA00023002"/>
    </source>
</evidence>
<evidence type="ECO:0000313" key="10">
    <source>
        <dbReference type="EMBL" id="GBP88494.1"/>
    </source>
</evidence>
<dbReference type="InterPro" id="IPR050479">
    <property type="entry name" value="CYP11_CYP27_families"/>
</dbReference>
<dbReference type="FunFam" id="1.10.630.10:FF:000006">
    <property type="entry name" value="Cytochrome P450 302a1, mitochondrial"/>
    <property type="match status" value="1"/>
</dbReference>
<dbReference type="Gene3D" id="1.10.630.10">
    <property type="entry name" value="Cytochrome P450"/>
    <property type="match status" value="1"/>
</dbReference>
<dbReference type="Pfam" id="PF00067">
    <property type="entry name" value="p450"/>
    <property type="match status" value="1"/>
</dbReference>
<keyword evidence="4 8" id="KW-0479">Metal-binding</keyword>
<keyword evidence="11" id="KW-1185">Reference proteome</keyword>
<dbReference type="Proteomes" id="UP000299102">
    <property type="component" value="Unassembled WGS sequence"/>
</dbReference>
<dbReference type="PRINTS" id="PR00463">
    <property type="entry name" value="EP450I"/>
</dbReference>
<dbReference type="InterPro" id="IPR017972">
    <property type="entry name" value="Cyt_P450_CS"/>
</dbReference>
<dbReference type="GO" id="GO:0016705">
    <property type="term" value="F:oxidoreductase activity, acting on paired donors, with incorporation or reduction of molecular oxygen"/>
    <property type="evidence" value="ECO:0007669"/>
    <property type="project" value="InterPro"/>
</dbReference>
<comment type="caution">
    <text evidence="10">The sequence shown here is derived from an EMBL/GenBank/DDBJ whole genome shotgun (WGS) entry which is preliminary data.</text>
</comment>
<evidence type="ECO:0000256" key="6">
    <source>
        <dbReference type="ARBA" id="ARBA00023004"/>
    </source>
</evidence>
<evidence type="ECO:0000313" key="11">
    <source>
        <dbReference type="Proteomes" id="UP000299102"/>
    </source>
</evidence>
<evidence type="ECO:0000256" key="8">
    <source>
        <dbReference type="PIRSR" id="PIRSR602401-1"/>
    </source>
</evidence>
<dbReference type="PANTHER" id="PTHR24279:SF120">
    <property type="entry name" value="CYTOCHROME P450"/>
    <property type="match status" value="1"/>
</dbReference>
<evidence type="ECO:0000256" key="2">
    <source>
        <dbReference type="ARBA" id="ARBA00010617"/>
    </source>
</evidence>
<dbReference type="STRING" id="151549.A0A4C1ZN40"/>
<keyword evidence="3 8" id="KW-0349">Heme</keyword>
<evidence type="ECO:0000256" key="9">
    <source>
        <dbReference type="RuleBase" id="RU000461"/>
    </source>
</evidence>
<dbReference type="AlphaFoldDB" id="A0A4C1ZN40"/>
<name>A0A4C1ZN40_EUMVA</name>
<evidence type="ECO:0000256" key="1">
    <source>
        <dbReference type="ARBA" id="ARBA00001971"/>
    </source>
</evidence>
<comment type="cofactor">
    <cofactor evidence="1 8">
        <name>heme</name>
        <dbReference type="ChEBI" id="CHEBI:30413"/>
    </cofactor>
</comment>
<dbReference type="PROSITE" id="PS00086">
    <property type="entry name" value="CYTOCHROME_P450"/>
    <property type="match status" value="1"/>
</dbReference>
<dbReference type="InterPro" id="IPR036396">
    <property type="entry name" value="Cyt_P450_sf"/>
</dbReference>
<dbReference type="GO" id="GO:0020037">
    <property type="term" value="F:heme binding"/>
    <property type="evidence" value="ECO:0007669"/>
    <property type="project" value="InterPro"/>
</dbReference>
<dbReference type="GO" id="GO:0004497">
    <property type="term" value="F:monooxygenase activity"/>
    <property type="evidence" value="ECO:0007669"/>
    <property type="project" value="UniProtKB-KW"/>
</dbReference>
<accession>A0A4C1ZN40</accession>
<keyword evidence="6 8" id="KW-0408">Iron</keyword>
<keyword evidence="7 9" id="KW-0503">Monooxygenase</keyword>
<comment type="similarity">
    <text evidence="2 9">Belongs to the cytochrome P450 family.</text>
</comment>
<dbReference type="PRINTS" id="PR00385">
    <property type="entry name" value="P450"/>
</dbReference>
<gene>
    <name evidence="10" type="primary">CYP12A2</name>
    <name evidence="10" type="ORF">EVAR_63942_1</name>
</gene>
<dbReference type="CDD" id="cd11054">
    <property type="entry name" value="CYP24A1-like"/>
    <property type="match status" value="1"/>
</dbReference>
<sequence length="507" mass="58481">MAREQIKLRFFRSWKCSITNTFRICYARYSTADTKKILSEIPGLTSLPIIGPLHHFLPIIGTIGPTGNFHQMVGLMHKKFGPVVKFEVFSRSTMVMLFEPEHFDKVFRAEETNPSRPGFETLDYYRSELRKNKFNGVYGLTTAQGAKWRDFRTKVNPALLMPKLIKLYTPLISEVVQDMVKRIDKLKADSDYIHSHFNEEITKFSLEAVALVGLGSRLGCLEDNLPNDHPSRQLMQSSKDILNLAFKLEFLPHPWKYIPTLTFKKIIKVFDLQWSISEKYIEEAKKRINERGYNVPEEEKSIIERLLAVDQTVAIMMANEMLLAGIDTVAFSIISILYHLAKNPEKQQKLREELNSTESKRSYLKACIKEALRIWAVIPGNLRRTTKEHHVGGYIIPVGVDVVAPNQYLSNLDKHYVRAKEFIPERWIVDKTDPLYYGNTHPMVTSPFGFGIRSCIGRRLAELEIELFIAQFIQHFEVSWDGPPIKVVTTVSNNFSKPFNFRFKSLS</sequence>
<organism evidence="10 11">
    <name type="scientific">Eumeta variegata</name>
    <name type="common">Bagworm moth</name>
    <name type="synonym">Eumeta japonica</name>
    <dbReference type="NCBI Taxonomy" id="151549"/>
    <lineage>
        <taxon>Eukaryota</taxon>
        <taxon>Metazoa</taxon>
        <taxon>Ecdysozoa</taxon>
        <taxon>Arthropoda</taxon>
        <taxon>Hexapoda</taxon>
        <taxon>Insecta</taxon>
        <taxon>Pterygota</taxon>
        <taxon>Neoptera</taxon>
        <taxon>Endopterygota</taxon>
        <taxon>Lepidoptera</taxon>
        <taxon>Glossata</taxon>
        <taxon>Ditrysia</taxon>
        <taxon>Tineoidea</taxon>
        <taxon>Psychidae</taxon>
        <taxon>Oiketicinae</taxon>
        <taxon>Eumeta</taxon>
    </lineage>
</organism>
<dbReference type="EMBL" id="BGZK01001938">
    <property type="protein sequence ID" value="GBP88494.1"/>
    <property type="molecule type" value="Genomic_DNA"/>
</dbReference>
<evidence type="ECO:0000256" key="3">
    <source>
        <dbReference type="ARBA" id="ARBA00022617"/>
    </source>
</evidence>
<proteinExistence type="inferred from homology"/>
<keyword evidence="5 9" id="KW-0560">Oxidoreductase</keyword>
<dbReference type="SUPFAM" id="SSF48264">
    <property type="entry name" value="Cytochrome P450"/>
    <property type="match status" value="1"/>
</dbReference>
<evidence type="ECO:0000256" key="7">
    <source>
        <dbReference type="ARBA" id="ARBA00023033"/>
    </source>
</evidence>
<protein>
    <submittedName>
        <fullName evidence="10">Cytochrome P450 CYP12A2</fullName>
    </submittedName>
</protein>